<proteinExistence type="inferred from homology"/>
<gene>
    <name evidence="4" type="ORF">BN971_03967</name>
</gene>
<evidence type="ECO:0000259" key="3">
    <source>
        <dbReference type="SMART" id="SM00903"/>
    </source>
</evidence>
<sequence>MLDESFEDFMSMLDCPVFVVTTQLHGRPSGCLVAFANQSGVDPPRFSAAIAKGSDTWEVASQSQHLAVHVLSRQQRGLAELFGGPTGPALNPFDRCSWRAGPQGMPVLDEAIAWFVGRTLDRFDVGDHVQYLLEPVATWAPECSDDPLYLSDFDDVDPGHDASHRLFDSASGDATRRYGVVRFTLGGI</sequence>
<dbReference type="SMART" id="SM00903">
    <property type="entry name" value="Flavin_Reduct"/>
    <property type="match status" value="1"/>
</dbReference>
<evidence type="ECO:0000256" key="2">
    <source>
        <dbReference type="ARBA" id="ARBA00023002"/>
    </source>
</evidence>
<dbReference type="PANTHER" id="PTHR30466">
    <property type="entry name" value="FLAVIN REDUCTASE"/>
    <property type="match status" value="1"/>
</dbReference>
<keyword evidence="2" id="KW-0560">Oxidoreductase</keyword>
<organism evidence="4 5">
    <name type="scientific">Mycobacterium bohemicum DSM 44277</name>
    <dbReference type="NCBI Taxonomy" id="1236609"/>
    <lineage>
        <taxon>Bacteria</taxon>
        <taxon>Bacillati</taxon>
        <taxon>Actinomycetota</taxon>
        <taxon>Actinomycetes</taxon>
        <taxon>Mycobacteriales</taxon>
        <taxon>Mycobacteriaceae</taxon>
        <taxon>Mycobacterium</taxon>
    </lineage>
</organism>
<dbReference type="RefSeq" id="WP_372512008.1">
    <property type="nucleotide sequence ID" value="NZ_CSTD01000004.1"/>
</dbReference>
<accession>A0A0U0WCA6</accession>
<evidence type="ECO:0000256" key="1">
    <source>
        <dbReference type="ARBA" id="ARBA00008898"/>
    </source>
</evidence>
<reference evidence="4 5" key="1">
    <citation type="submission" date="2015-03" db="EMBL/GenBank/DDBJ databases">
        <authorList>
            <person name="Murphy D."/>
        </authorList>
    </citation>
    <scope>NUCLEOTIDE SEQUENCE [LARGE SCALE GENOMIC DNA]</scope>
    <source>
        <strain evidence="4 5">DSM 44277</strain>
    </source>
</reference>
<name>A0A0U0WCA6_MYCBE</name>
<dbReference type="InterPro" id="IPR012349">
    <property type="entry name" value="Split_barrel_FMN-bd"/>
</dbReference>
<dbReference type="Pfam" id="PF01613">
    <property type="entry name" value="Flavin_Reduct"/>
    <property type="match status" value="1"/>
</dbReference>
<dbReference type="GO" id="GO:0010181">
    <property type="term" value="F:FMN binding"/>
    <property type="evidence" value="ECO:0007669"/>
    <property type="project" value="InterPro"/>
</dbReference>
<protein>
    <submittedName>
        <fullName evidence="4">Oxidoreductase</fullName>
    </submittedName>
</protein>
<dbReference type="SUPFAM" id="SSF50475">
    <property type="entry name" value="FMN-binding split barrel"/>
    <property type="match status" value="1"/>
</dbReference>
<dbReference type="InterPro" id="IPR050268">
    <property type="entry name" value="NADH-dep_flavin_reductase"/>
</dbReference>
<dbReference type="PANTHER" id="PTHR30466:SF15">
    <property type="entry name" value="POSSIBLE OXIDOREDUCTASE"/>
    <property type="match status" value="1"/>
</dbReference>
<dbReference type="InterPro" id="IPR002563">
    <property type="entry name" value="Flavin_Rdtase-like_dom"/>
</dbReference>
<evidence type="ECO:0000313" key="4">
    <source>
        <dbReference type="EMBL" id="CPR12666.1"/>
    </source>
</evidence>
<dbReference type="AlphaFoldDB" id="A0A0U0WCA6"/>
<dbReference type="Proteomes" id="UP000198875">
    <property type="component" value="Unassembled WGS sequence"/>
</dbReference>
<feature type="domain" description="Flavin reductase like" evidence="3">
    <location>
        <begin position="10"/>
        <end position="157"/>
    </location>
</feature>
<comment type="similarity">
    <text evidence="1">Belongs to the non-flavoprotein flavin reductase family.</text>
</comment>
<evidence type="ECO:0000313" key="5">
    <source>
        <dbReference type="Proteomes" id="UP000198875"/>
    </source>
</evidence>
<dbReference type="EMBL" id="CSTD01000004">
    <property type="protein sequence ID" value="CPR12666.1"/>
    <property type="molecule type" value="Genomic_DNA"/>
</dbReference>
<dbReference type="Gene3D" id="2.30.110.10">
    <property type="entry name" value="Electron Transport, Fmn-binding Protein, Chain A"/>
    <property type="match status" value="1"/>
</dbReference>
<dbReference type="GO" id="GO:0042602">
    <property type="term" value="F:riboflavin reductase (NADPH) activity"/>
    <property type="evidence" value="ECO:0007669"/>
    <property type="project" value="TreeGrafter"/>
</dbReference>